<dbReference type="InterPro" id="IPR008334">
    <property type="entry name" value="5'-Nucleotdase_C"/>
</dbReference>
<protein>
    <submittedName>
        <fullName evidence="5">Metallophosphoesterase</fullName>
    </submittedName>
</protein>
<dbReference type="SUPFAM" id="SSF55816">
    <property type="entry name" value="5'-nucleotidase (syn. UDP-sugar hydrolase), C-terminal domain"/>
    <property type="match status" value="1"/>
</dbReference>
<comment type="caution">
    <text evidence="5">The sequence shown here is derived from an EMBL/GenBank/DDBJ whole genome shotgun (WGS) entry which is preliminary data.</text>
</comment>
<evidence type="ECO:0000259" key="3">
    <source>
        <dbReference type="Pfam" id="PF00149"/>
    </source>
</evidence>
<name>M0BAH0_9EURY</name>
<dbReference type="GO" id="GO:0016787">
    <property type="term" value="F:hydrolase activity"/>
    <property type="evidence" value="ECO:0007669"/>
    <property type="project" value="InterPro"/>
</dbReference>
<dbReference type="Pfam" id="PF00149">
    <property type="entry name" value="Metallophos"/>
    <property type="match status" value="1"/>
</dbReference>
<sequence length="684" mass="73688">MYRPVDSISGFPPPFSNRHNRTEFTDATDRSVAGPTTTYIAGGASPDPMPPTLDNEYVSDWRVLAGDSSVGIDANDSDSDGDVDELTVTHVSDLHGQLTPRHHVYYDTPHSNSRAAFEFGDADELVKRAGGIPILSAKLGEIRSAVPATLTLMSGDTFHGSAVATYGDGRDLCDLVADHLDPDVYVPGNWDIADESSDDGALREYLDRLETRGTTVLANNLYDAGTTDSLYEPYTLVERNGISVGVVGMTNVYMDRMAPALHEDKYEFGKHPALLEAAARKAKADGAELVIAVTEIGLQWMVQAAKDCPSIDVALSSHTHEYTYEPIVVDGTAVIESGMGDALGRLDIRRIGGNADADANVDADGGSGADGADTEGDHDAHEFAVRHVLYCLATDHEYTPDPNPNARAAVERVREPFLADDPEFEQGHGALEQPLDTVVGETATRLARRSFLVNSWNAALTDALVEFTGADLAVVNGYRFGFAVPPGEITLDDCYGAFPMTSPVATGDAYGKQLTNHVEASLNDNFSPHVYEQENGRVRSFSPNVSLTIDPTAKRERRLVAFTIDGDPIDPNDSYTVAALDKPGSSARELGGCNFPFRNVEIEAGTTAVDVLVEYLADESPLDIDTDGLVTTPDDGGTVQNTPADGPYPFVQPGVDYADGEKYCETRLIPNRYAMPDEAVNRRR</sequence>
<reference evidence="5 6" key="1">
    <citation type="journal article" date="2014" name="PLoS Genet.">
        <title>Phylogenetically driven sequencing of extremely halophilic archaea reveals strategies for static and dynamic osmo-response.</title>
        <authorList>
            <person name="Becker E.A."/>
            <person name="Seitzer P.M."/>
            <person name="Tritt A."/>
            <person name="Larsen D."/>
            <person name="Krusor M."/>
            <person name="Yao A.I."/>
            <person name="Wu D."/>
            <person name="Madern D."/>
            <person name="Eisen J.A."/>
            <person name="Darling A.E."/>
            <person name="Facciotti M.T."/>
        </authorList>
    </citation>
    <scope>NUCLEOTIDE SEQUENCE [LARGE SCALE GENOMIC DNA]</scope>
    <source>
        <strain evidence="5 6">DSM 13077</strain>
    </source>
</reference>
<dbReference type="SUPFAM" id="SSF56300">
    <property type="entry name" value="Metallo-dependent phosphatases"/>
    <property type="match status" value="1"/>
</dbReference>
<dbReference type="AlphaFoldDB" id="M0BAH0"/>
<dbReference type="PATRIC" id="fig|1227491.4.peg.648"/>
<proteinExistence type="predicted"/>
<dbReference type="InterPro" id="IPR029052">
    <property type="entry name" value="Metallo-depent_PP-like"/>
</dbReference>
<keyword evidence="1" id="KW-0732">Signal</keyword>
<dbReference type="Gene3D" id="3.90.780.10">
    <property type="entry name" value="5'-Nucleotidase, C-terminal domain"/>
    <property type="match status" value="1"/>
</dbReference>
<feature type="domain" description="Calcineurin-like phosphoesterase" evidence="3">
    <location>
        <begin position="87"/>
        <end position="322"/>
    </location>
</feature>
<dbReference type="PRINTS" id="PR01607">
    <property type="entry name" value="APYRASEFAMLY"/>
</dbReference>
<organism evidence="5 6">
    <name type="scientific">Natrialba aegyptia DSM 13077</name>
    <dbReference type="NCBI Taxonomy" id="1227491"/>
    <lineage>
        <taxon>Archaea</taxon>
        <taxon>Methanobacteriati</taxon>
        <taxon>Methanobacteriota</taxon>
        <taxon>Stenosarchaea group</taxon>
        <taxon>Halobacteria</taxon>
        <taxon>Halobacteriales</taxon>
        <taxon>Natrialbaceae</taxon>
        <taxon>Natrialba</taxon>
    </lineage>
</organism>
<dbReference type="InterPro" id="IPR036907">
    <property type="entry name" value="5'-Nucleotdase_C_sf"/>
</dbReference>
<dbReference type="InterPro" id="IPR004843">
    <property type="entry name" value="Calcineurin-like_PHP"/>
</dbReference>
<gene>
    <name evidence="5" type="ORF">C480_03164</name>
</gene>
<keyword evidence="6" id="KW-1185">Reference proteome</keyword>
<feature type="compositionally biased region" description="Basic and acidic residues" evidence="2">
    <location>
        <begin position="20"/>
        <end position="29"/>
    </location>
</feature>
<dbReference type="EMBL" id="AOIP01000014">
    <property type="protein sequence ID" value="ELZ07820.1"/>
    <property type="molecule type" value="Genomic_DNA"/>
</dbReference>
<feature type="domain" description="5'-Nucleotidase C-terminal" evidence="4">
    <location>
        <begin position="459"/>
        <end position="579"/>
    </location>
</feature>
<feature type="region of interest" description="Disordered" evidence="2">
    <location>
        <begin position="356"/>
        <end position="377"/>
    </location>
</feature>
<evidence type="ECO:0000256" key="2">
    <source>
        <dbReference type="SAM" id="MobiDB-lite"/>
    </source>
</evidence>
<dbReference type="PANTHER" id="PTHR11575:SF24">
    <property type="entry name" value="5'-NUCLEOTIDASE"/>
    <property type="match status" value="1"/>
</dbReference>
<feature type="region of interest" description="Disordered" evidence="2">
    <location>
        <begin position="1"/>
        <end position="50"/>
    </location>
</feature>
<evidence type="ECO:0000256" key="1">
    <source>
        <dbReference type="ARBA" id="ARBA00022729"/>
    </source>
</evidence>
<accession>M0BAH0</accession>
<dbReference type="PANTHER" id="PTHR11575">
    <property type="entry name" value="5'-NUCLEOTIDASE-RELATED"/>
    <property type="match status" value="1"/>
</dbReference>
<evidence type="ECO:0000259" key="4">
    <source>
        <dbReference type="Pfam" id="PF02872"/>
    </source>
</evidence>
<dbReference type="Proteomes" id="UP000011591">
    <property type="component" value="Unassembled WGS sequence"/>
</dbReference>
<dbReference type="InterPro" id="IPR006179">
    <property type="entry name" value="5_nucleotidase/apyrase"/>
</dbReference>
<evidence type="ECO:0000313" key="6">
    <source>
        <dbReference type="Proteomes" id="UP000011591"/>
    </source>
</evidence>
<dbReference type="Pfam" id="PF02872">
    <property type="entry name" value="5_nucleotid_C"/>
    <property type="match status" value="1"/>
</dbReference>
<evidence type="ECO:0000313" key="5">
    <source>
        <dbReference type="EMBL" id="ELZ07820.1"/>
    </source>
</evidence>
<dbReference type="GO" id="GO:0009166">
    <property type="term" value="P:nucleotide catabolic process"/>
    <property type="evidence" value="ECO:0007669"/>
    <property type="project" value="InterPro"/>
</dbReference>
<dbReference type="Gene3D" id="3.60.21.10">
    <property type="match status" value="1"/>
</dbReference>